<dbReference type="EMBL" id="LSFM01000001">
    <property type="protein sequence ID" value="OBY66459.1"/>
    <property type="molecule type" value="Genomic_DNA"/>
</dbReference>
<keyword evidence="2 4" id="KW-0479">Metal-binding</keyword>
<dbReference type="AlphaFoldDB" id="A0A1B8U3S8"/>
<sequence>MKSVALRSQLKKTLYKGFVMVLFFTISLSSYSQDVDAARQSEGRKLYKSLCASCHKLDRKLVGPALGKVEERRENSWLLAWIKNNAELRASGDRDAIAIHDEYNGAVMSAFPQLSDNQINDILYYTTVGDPVKTPVVGINGTEGEGGQGNSPQWIIYLLAGAIVVAFLMIASLLKQVNELKGNTSPESKSNLKRDLHELWEGVKGNTFLHVVTTIFVLLMGAYIVFGTLFKVGVNEGYMPLQPIAFSHKIHAGENKIECQYCHSSAKHSKHSGIPSVNVCMNCHMNIAEVAEGTEVEWDGVTYGKAELDKEIAKIYEASGWDPEALEYTGEEKPVKWVRIHNLPDFAYFNHSQHVTAGGVACQKCHGPVEEFDEMRQFSPLTMGWCINCHRETDVNLRDNGYYEKIHKELAQKYGIEQVTIAQLGGLECGKCHY</sequence>
<keyword evidence="1 4" id="KW-0349">Heme</keyword>
<keyword evidence="5" id="KW-1133">Transmembrane helix</keyword>
<dbReference type="GO" id="GO:0009055">
    <property type="term" value="F:electron transfer activity"/>
    <property type="evidence" value="ECO:0007669"/>
    <property type="project" value="InterPro"/>
</dbReference>
<dbReference type="KEGG" id="pob:LPB03_09320"/>
<accession>A0A1B8U3S8</accession>
<dbReference type="GO" id="GO:0046872">
    <property type="term" value="F:metal ion binding"/>
    <property type="evidence" value="ECO:0007669"/>
    <property type="project" value="UniProtKB-KW"/>
</dbReference>
<evidence type="ECO:0000259" key="6">
    <source>
        <dbReference type="PROSITE" id="PS51007"/>
    </source>
</evidence>
<dbReference type="InterPro" id="IPR009056">
    <property type="entry name" value="Cyt_c-like_dom"/>
</dbReference>
<evidence type="ECO:0000256" key="5">
    <source>
        <dbReference type="SAM" id="Phobius"/>
    </source>
</evidence>
<feature type="transmembrane region" description="Helical" evidence="5">
    <location>
        <begin position="154"/>
        <end position="174"/>
    </location>
</feature>
<feature type="domain" description="Cytochrome c" evidence="6">
    <location>
        <begin position="38"/>
        <end position="130"/>
    </location>
</feature>
<dbReference type="PROSITE" id="PS51007">
    <property type="entry name" value="CYTC"/>
    <property type="match status" value="1"/>
</dbReference>
<keyword evidence="3 4" id="KW-0408">Iron</keyword>
<keyword evidence="5" id="KW-0812">Transmembrane</keyword>
<evidence type="ECO:0000256" key="1">
    <source>
        <dbReference type="ARBA" id="ARBA00022617"/>
    </source>
</evidence>
<dbReference type="InterPro" id="IPR036909">
    <property type="entry name" value="Cyt_c-like_dom_sf"/>
</dbReference>
<name>A0A1B8U3S8_9FLAO</name>
<dbReference type="Proteomes" id="UP000092584">
    <property type="component" value="Unassembled WGS sequence"/>
</dbReference>
<dbReference type="OrthoDB" id="9782196at2"/>
<evidence type="ECO:0000256" key="4">
    <source>
        <dbReference type="PROSITE-ProRule" id="PRU00433"/>
    </source>
</evidence>
<comment type="caution">
    <text evidence="7">The sequence shown here is derived from an EMBL/GenBank/DDBJ whole genome shotgun (WGS) entry which is preliminary data.</text>
</comment>
<evidence type="ECO:0000313" key="7">
    <source>
        <dbReference type="EMBL" id="OBY66459.1"/>
    </source>
</evidence>
<dbReference type="PANTHER" id="PTHR39425:SF1">
    <property type="entry name" value="CYTOCHROME C7-LIKE DOMAIN-CONTAINING PROTEIN"/>
    <property type="match status" value="1"/>
</dbReference>
<dbReference type="GO" id="GO:0020037">
    <property type="term" value="F:heme binding"/>
    <property type="evidence" value="ECO:0007669"/>
    <property type="project" value="InterPro"/>
</dbReference>
<evidence type="ECO:0000313" key="8">
    <source>
        <dbReference type="Proteomes" id="UP000092584"/>
    </source>
</evidence>
<reference evidence="8" key="1">
    <citation type="submission" date="2016-02" db="EMBL/GenBank/DDBJ databases">
        <authorList>
            <person name="Shin S.-K."/>
            <person name="Yi H."/>
            <person name="Kim E."/>
        </authorList>
    </citation>
    <scope>NUCLEOTIDE SEQUENCE [LARGE SCALE GENOMIC DNA]</scope>
    <source>
        <strain evidence="8">LPB0003</strain>
    </source>
</reference>
<organism evidence="7 8">
    <name type="scientific">Polaribacter vadi</name>
    <dbReference type="NCBI Taxonomy" id="1774273"/>
    <lineage>
        <taxon>Bacteria</taxon>
        <taxon>Pseudomonadati</taxon>
        <taxon>Bacteroidota</taxon>
        <taxon>Flavobacteriia</taxon>
        <taxon>Flavobacteriales</taxon>
        <taxon>Flavobacteriaceae</taxon>
    </lineage>
</organism>
<dbReference type="Gene3D" id="1.10.760.10">
    <property type="entry name" value="Cytochrome c-like domain"/>
    <property type="match status" value="1"/>
</dbReference>
<evidence type="ECO:0000256" key="2">
    <source>
        <dbReference type="ARBA" id="ARBA00022723"/>
    </source>
</evidence>
<dbReference type="SUPFAM" id="SSF46626">
    <property type="entry name" value="Cytochrome c"/>
    <property type="match status" value="1"/>
</dbReference>
<dbReference type="RefSeq" id="WP_065317582.1">
    <property type="nucleotide sequence ID" value="NZ_CP017477.1"/>
</dbReference>
<dbReference type="Pfam" id="PF00034">
    <property type="entry name" value="Cytochrom_C"/>
    <property type="match status" value="1"/>
</dbReference>
<dbReference type="STRING" id="1774273.LPB03_09320"/>
<dbReference type="InterPro" id="IPR036280">
    <property type="entry name" value="Multihaem_cyt_sf"/>
</dbReference>
<feature type="transmembrane region" description="Helical" evidence="5">
    <location>
        <begin position="208"/>
        <end position="230"/>
    </location>
</feature>
<dbReference type="PANTHER" id="PTHR39425">
    <property type="entry name" value="LIPOPROTEIN CYTOCHROME C"/>
    <property type="match status" value="1"/>
</dbReference>
<dbReference type="SUPFAM" id="SSF48695">
    <property type="entry name" value="Multiheme cytochromes"/>
    <property type="match status" value="1"/>
</dbReference>
<dbReference type="Gene3D" id="3.90.10.10">
    <property type="entry name" value="Cytochrome C3"/>
    <property type="match status" value="2"/>
</dbReference>
<gene>
    <name evidence="7" type="ORF">LPB3_00215</name>
</gene>
<evidence type="ECO:0000256" key="3">
    <source>
        <dbReference type="ARBA" id="ARBA00023004"/>
    </source>
</evidence>
<dbReference type="CDD" id="cd08168">
    <property type="entry name" value="Cytochrom_C3"/>
    <property type="match status" value="1"/>
</dbReference>
<protein>
    <submittedName>
        <fullName evidence="7">Cytochrome C</fullName>
    </submittedName>
</protein>
<keyword evidence="5" id="KW-0472">Membrane</keyword>
<keyword evidence="8" id="KW-1185">Reference proteome</keyword>
<proteinExistence type="predicted"/>